<gene>
    <name evidence="9 10" type="primary">LOC116942914</name>
</gene>
<dbReference type="Proteomes" id="UP001318040">
    <property type="component" value="Chromosome 1"/>
</dbReference>
<name>A0AAJ7T4L1_PETMA</name>
<dbReference type="KEGG" id="pmrn:116942914"/>
<dbReference type="RefSeq" id="XP_032811256.1">
    <property type="nucleotide sequence ID" value="XM_032955365.1"/>
</dbReference>
<evidence type="ECO:0000256" key="3">
    <source>
        <dbReference type="ARBA" id="ARBA00022771"/>
    </source>
</evidence>
<keyword evidence="4" id="KW-0862">Zinc</keyword>
<evidence type="ECO:0000256" key="2">
    <source>
        <dbReference type="ARBA" id="ARBA00022737"/>
    </source>
</evidence>
<evidence type="ECO:0000256" key="6">
    <source>
        <dbReference type="SAM" id="MobiDB-lite"/>
    </source>
</evidence>
<dbReference type="Gene3D" id="3.30.160.60">
    <property type="entry name" value="Classic Zinc Finger"/>
    <property type="match status" value="1"/>
</dbReference>
<feature type="region of interest" description="Disordered" evidence="6">
    <location>
        <begin position="256"/>
        <end position="358"/>
    </location>
</feature>
<evidence type="ECO:0000256" key="5">
    <source>
        <dbReference type="PROSITE-ProRule" id="PRU00042"/>
    </source>
</evidence>
<evidence type="ECO:0000256" key="4">
    <source>
        <dbReference type="ARBA" id="ARBA00022833"/>
    </source>
</evidence>
<organism evidence="8 9">
    <name type="scientific">Petromyzon marinus</name>
    <name type="common">Sea lamprey</name>
    <dbReference type="NCBI Taxonomy" id="7757"/>
    <lineage>
        <taxon>Eukaryota</taxon>
        <taxon>Metazoa</taxon>
        <taxon>Chordata</taxon>
        <taxon>Craniata</taxon>
        <taxon>Vertebrata</taxon>
        <taxon>Cyclostomata</taxon>
        <taxon>Hyperoartia</taxon>
        <taxon>Petromyzontiformes</taxon>
        <taxon>Petromyzontidae</taxon>
        <taxon>Petromyzon</taxon>
    </lineage>
</organism>
<dbReference type="GO" id="GO:0000981">
    <property type="term" value="F:DNA-binding transcription factor activity, RNA polymerase II-specific"/>
    <property type="evidence" value="ECO:0007669"/>
    <property type="project" value="TreeGrafter"/>
</dbReference>
<reference evidence="8" key="2">
    <citation type="submission" date="2025-05" db="UniProtKB">
        <authorList>
            <consortium name="RefSeq"/>
        </authorList>
    </citation>
    <scope>NUCLEOTIDE SEQUENCE [LARGE SCALE GENOMIC DNA]</scope>
</reference>
<protein>
    <submittedName>
        <fullName evidence="9 10">E3 SUMO-protein ligase EGR2-like</fullName>
    </submittedName>
</protein>
<dbReference type="InterPro" id="IPR013087">
    <property type="entry name" value="Znf_C2H2_type"/>
</dbReference>
<dbReference type="PANTHER" id="PTHR23235">
    <property type="entry name" value="KRUEPPEL-LIKE TRANSCRIPTION FACTOR"/>
    <property type="match status" value="1"/>
</dbReference>
<evidence type="ECO:0000313" key="8">
    <source>
        <dbReference type="Proteomes" id="UP001318040"/>
    </source>
</evidence>
<dbReference type="GO" id="GO:0008270">
    <property type="term" value="F:zinc ion binding"/>
    <property type="evidence" value="ECO:0007669"/>
    <property type="project" value="UniProtKB-KW"/>
</dbReference>
<keyword evidence="8" id="KW-1185">Reference proteome</keyword>
<accession>A0AAJ7T4L1</accession>
<feature type="compositionally biased region" description="Low complexity" evidence="6">
    <location>
        <begin position="256"/>
        <end position="265"/>
    </location>
</feature>
<dbReference type="SUPFAM" id="SSF57667">
    <property type="entry name" value="beta-beta-alpha zinc fingers"/>
    <property type="match status" value="1"/>
</dbReference>
<dbReference type="PANTHER" id="PTHR23235:SF120">
    <property type="entry name" value="KRUPPEL-LIKE FACTOR 15"/>
    <property type="match status" value="1"/>
</dbReference>
<evidence type="ECO:0000313" key="10">
    <source>
        <dbReference type="RefSeq" id="XP_032811266.1"/>
    </source>
</evidence>
<keyword evidence="2" id="KW-0677">Repeat</keyword>
<evidence type="ECO:0000259" key="7">
    <source>
        <dbReference type="PROSITE" id="PS50157"/>
    </source>
</evidence>
<dbReference type="AlphaFoldDB" id="A0AAJ7T4L1"/>
<dbReference type="InterPro" id="IPR036236">
    <property type="entry name" value="Znf_C2H2_sf"/>
</dbReference>
<dbReference type="FunFam" id="3.30.160.60:FF:000624">
    <property type="entry name" value="zinc finger protein 697"/>
    <property type="match status" value="1"/>
</dbReference>
<dbReference type="PROSITE" id="PS50157">
    <property type="entry name" value="ZINC_FINGER_C2H2_2"/>
    <property type="match status" value="1"/>
</dbReference>
<dbReference type="GO" id="GO:0000978">
    <property type="term" value="F:RNA polymerase II cis-regulatory region sequence-specific DNA binding"/>
    <property type="evidence" value="ECO:0007669"/>
    <property type="project" value="TreeGrafter"/>
</dbReference>
<dbReference type="PROSITE" id="PS00028">
    <property type="entry name" value="ZINC_FINGER_C2H2_1"/>
    <property type="match status" value="1"/>
</dbReference>
<keyword evidence="3 5" id="KW-0863">Zinc-finger</keyword>
<dbReference type="SMART" id="SM00355">
    <property type="entry name" value="ZnF_C2H2"/>
    <property type="match status" value="1"/>
</dbReference>
<proteinExistence type="predicted"/>
<feature type="domain" description="C2H2-type" evidence="7">
    <location>
        <begin position="386"/>
        <end position="413"/>
    </location>
</feature>
<evidence type="ECO:0000256" key="1">
    <source>
        <dbReference type="ARBA" id="ARBA00022723"/>
    </source>
</evidence>
<dbReference type="RefSeq" id="XP_032811266.1">
    <property type="nucleotide sequence ID" value="XM_032955375.1"/>
</dbReference>
<keyword evidence="1" id="KW-0479">Metal-binding</keyword>
<sequence>MACAVAAPLPEPIGDFPAWLEAQGVNAEVARAMDSELGIRDYGVLRACVGDGLVRAELLAAARDRLPFGFYAVLRQVVKALRGAEPHDADDDAAAASSPCGDVTLGGLVDVLLELFSGLSRELLLCVQRLNEWDGVQPPGASTATDVGSLEDATTAEMDYDELEEVSTPVVGDFTRSLTVNRVKMEPFEDAGKDFANPVPVPRPSEIGSVAQTTNEPLGKRPLAGYANLIAQNMASQPAARTTAALAAGIRPRPWPWQRQQQQEAAETHGEETAAASFARFDPPTRRRPFAPSDATAGGTFPPSRGQALPADGGDDAPYAFHPGKPLGPPEGAGERPSWREPCGPRRQRRRRAGERPCRCEARGRTFSRGCRAKPRVRAHAGDRSYRCDVCGKVFTRATVLRFHQRLHADDSP</sequence>
<evidence type="ECO:0000313" key="9">
    <source>
        <dbReference type="RefSeq" id="XP_032811256.1"/>
    </source>
</evidence>
<reference evidence="9 10" key="1">
    <citation type="submission" date="2025-04" db="UniProtKB">
        <authorList>
            <consortium name="RefSeq"/>
        </authorList>
    </citation>
    <scope>IDENTIFICATION</scope>
    <source>
        <tissue evidence="9 10">Sperm</tissue>
    </source>
</reference>